<name>A0A645ICG4_9ZZZZ</name>
<sequence>MTEKLYEKDSYLKSFTAQVVRCDAEGEGFCVVLDRTAFFAEGGG</sequence>
<dbReference type="EMBL" id="VSSQ01104758">
    <property type="protein sequence ID" value="MPN45123.1"/>
    <property type="molecule type" value="Genomic_DNA"/>
</dbReference>
<evidence type="ECO:0008006" key="2">
    <source>
        <dbReference type="Google" id="ProtNLM"/>
    </source>
</evidence>
<protein>
    <recommendedName>
        <fullName evidence="2">Alanyl-tRNA editing protein</fullName>
    </recommendedName>
</protein>
<dbReference type="InterPro" id="IPR009000">
    <property type="entry name" value="Transl_B-barrel_sf"/>
</dbReference>
<gene>
    <name evidence="1" type="ORF">SDC9_192690</name>
</gene>
<dbReference type="Gene3D" id="2.40.30.130">
    <property type="match status" value="1"/>
</dbReference>
<proteinExistence type="predicted"/>
<dbReference type="SUPFAM" id="SSF50447">
    <property type="entry name" value="Translation proteins"/>
    <property type="match status" value="1"/>
</dbReference>
<dbReference type="AlphaFoldDB" id="A0A645ICG4"/>
<reference evidence="1" key="1">
    <citation type="submission" date="2019-08" db="EMBL/GenBank/DDBJ databases">
        <authorList>
            <person name="Kucharzyk K."/>
            <person name="Murdoch R.W."/>
            <person name="Higgins S."/>
            <person name="Loffler F."/>
        </authorList>
    </citation>
    <scope>NUCLEOTIDE SEQUENCE</scope>
</reference>
<evidence type="ECO:0000313" key="1">
    <source>
        <dbReference type="EMBL" id="MPN45123.1"/>
    </source>
</evidence>
<comment type="caution">
    <text evidence="1">The sequence shown here is derived from an EMBL/GenBank/DDBJ whole genome shotgun (WGS) entry which is preliminary data.</text>
</comment>
<organism evidence="1">
    <name type="scientific">bioreactor metagenome</name>
    <dbReference type="NCBI Taxonomy" id="1076179"/>
    <lineage>
        <taxon>unclassified sequences</taxon>
        <taxon>metagenomes</taxon>
        <taxon>ecological metagenomes</taxon>
    </lineage>
</organism>
<accession>A0A645ICG4</accession>